<sequence length="66" mass="7526">MEGLNAFFSDSAEAFKAKPLPYNQSTCQKPKQEVIANLNLINLLIINHLQSIIFINFSSHFAQIRF</sequence>
<protein>
    <submittedName>
        <fullName evidence="1">Uncharacterized protein</fullName>
    </submittedName>
</protein>
<gene>
    <name evidence="1" type="ORF">TH63_03620</name>
</gene>
<organism evidence="1 2">
    <name type="scientific">Rufibacter radiotolerans</name>
    <dbReference type="NCBI Taxonomy" id="1379910"/>
    <lineage>
        <taxon>Bacteria</taxon>
        <taxon>Pseudomonadati</taxon>
        <taxon>Bacteroidota</taxon>
        <taxon>Cytophagia</taxon>
        <taxon>Cytophagales</taxon>
        <taxon>Hymenobacteraceae</taxon>
        <taxon>Rufibacter</taxon>
    </lineage>
</organism>
<dbReference type="AlphaFoldDB" id="A0A0H4VHU5"/>
<dbReference type="EMBL" id="CP010777">
    <property type="protein sequence ID" value="AKQ44918.1"/>
    <property type="molecule type" value="Genomic_DNA"/>
</dbReference>
<dbReference type="KEGG" id="ruf:TH63_03620"/>
<reference evidence="1 2" key="1">
    <citation type="submission" date="2015-01" db="EMBL/GenBank/DDBJ databases">
        <title>Rufibacter sp./DG31D/ whole genome sequencing.</title>
        <authorList>
            <person name="Kim M.K."/>
            <person name="Srinivasan S."/>
            <person name="Lee J.-J."/>
        </authorList>
    </citation>
    <scope>NUCLEOTIDE SEQUENCE [LARGE SCALE GENOMIC DNA]</scope>
    <source>
        <strain evidence="1 2">DG31D</strain>
    </source>
</reference>
<evidence type="ECO:0000313" key="2">
    <source>
        <dbReference type="Proteomes" id="UP000036458"/>
    </source>
</evidence>
<evidence type="ECO:0000313" key="1">
    <source>
        <dbReference type="EMBL" id="AKQ44918.1"/>
    </source>
</evidence>
<accession>A0A0H4VHU5</accession>
<dbReference type="PATRIC" id="fig|1379910.4.peg.778"/>
<keyword evidence="2" id="KW-1185">Reference proteome</keyword>
<proteinExistence type="predicted"/>
<dbReference type="Proteomes" id="UP000036458">
    <property type="component" value="Chromosome"/>
</dbReference>
<name>A0A0H4VHU5_9BACT</name>